<feature type="compositionally biased region" description="Polar residues" evidence="3">
    <location>
        <begin position="475"/>
        <end position="486"/>
    </location>
</feature>
<evidence type="ECO:0000313" key="6">
    <source>
        <dbReference type="WBParaSite" id="PTRK_0000513100.1"/>
    </source>
</evidence>
<evidence type="ECO:0000313" key="5">
    <source>
        <dbReference type="Proteomes" id="UP000038045"/>
    </source>
</evidence>
<keyword evidence="1 2" id="KW-0175">Coiled coil</keyword>
<proteinExistence type="predicted"/>
<evidence type="ECO:0000256" key="2">
    <source>
        <dbReference type="SAM" id="Coils"/>
    </source>
</evidence>
<name>A0A0N4ZC76_PARTI</name>
<keyword evidence="5" id="KW-1185">Reference proteome</keyword>
<feature type="region of interest" description="Disordered" evidence="3">
    <location>
        <begin position="402"/>
        <end position="432"/>
    </location>
</feature>
<dbReference type="STRING" id="131310.A0A0N4ZC76"/>
<dbReference type="PANTHER" id="PTHR23166:SF7">
    <property type="entry name" value="LEUCINE ZIPPER PROTEIN 1"/>
    <property type="match status" value="1"/>
</dbReference>
<feature type="domain" description="Cortactin-binding protein-2 N-terminal" evidence="4">
    <location>
        <begin position="12"/>
        <end position="197"/>
    </location>
</feature>
<dbReference type="WBParaSite" id="PTRK_0000513100.1">
    <property type="protein sequence ID" value="PTRK_0000513100.1"/>
    <property type="gene ID" value="PTRK_0000513100"/>
</dbReference>
<dbReference type="InterPro" id="IPR050719">
    <property type="entry name" value="Cortactin-Actin_Reg"/>
</dbReference>
<dbReference type="InterPro" id="IPR019131">
    <property type="entry name" value="Cortactin-binding_p2_N"/>
</dbReference>
<dbReference type="AlphaFoldDB" id="A0A0N4ZC76"/>
<dbReference type="Pfam" id="PF09727">
    <property type="entry name" value="CortBP2"/>
    <property type="match status" value="1"/>
</dbReference>
<sequence>MDLKECFVAKHFSNEELLRMVTYLEAELQAKECYIAVMKNEKIKNILHNAKYGKLPKVDDPLEALKRDSKLVDTKFDEEQIRAFYEKQFQGIEDLVKSQQKYQSNCKTFLAAAESRSAQIIKDLEIQGKQKDDVIKHSEDINLKLEKEKAELKNSLLSMTSEINELKSKLERNDTSLKDEKRRTRTMILYLMEERKKIILSKYELELKCKSLEAKANASIPIDTTLVSELKREIKNLKDEKIKITGNLQELRERNTQLEMIVKNQREDLTLIRKNILAKTKHDNVIPQMGVMGCGVLNTVIKNNDYQEINRIPNSSTFPTTSKESSIPVFNSKTSNNHLPVSRLTFTSERRYPRTVPNLPSRPPVGGMNTLKKVPSPIKNVPSMTITNTGVDKLNINGHIDGTSPQMKVQSSQNRISRVPTMPSNQRSTSLPRTTLQIQNQSLKTLQLFPKIIKNEGTLSLSPKKCTLNNRMQNVSPCHNNNSPSKNGVFPQQML</sequence>
<accession>A0A0N4ZC76</accession>
<dbReference type="Proteomes" id="UP000038045">
    <property type="component" value="Unplaced"/>
</dbReference>
<feature type="region of interest" description="Disordered" evidence="3">
    <location>
        <begin position="353"/>
        <end position="384"/>
    </location>
</feature>
<protein>
    <submittedName>
        <fullName evidence="6">CortBP2 domain-containing protein</fullName>
    </submittedName>
</protein>
<evidence type="ECO:0000256" key="3">
    <source>
        <dbReference type="SAM" id="MobiDB-lite"/>
    </source>
</evidence>
<evidence type="ECO:0000256" key="1">
    <source>
        <dbReference type="ARBA" id="ARBA00023054"/>
    </source>
</evidence>
<reference evidence="6" key="1">
    <citation type="submission" date="2017-02" db="UniProtKB">
        <authorList>
            <consortium name="WormBaseParasite"/>
        </authorList>
    </citation>
    <scope>IDENTIFICATION</scope>
</reference>
<evidence type="ECO:0000259" key="4">
    <source>
        <dbReference type="Pfam" id="PF09727"/>
    </source>
</evidence>
<feature type="coiled-coil region" evidence="2">
    <location>
        <begin position="135"/>
        <end position="183"/>
    </location>
</feature>
<organism evidence="5 6">
    <name type="scientific">Parastrongyloides trichosuri</name>
    <name type="common">Possum-specific nematode worm</name>
    <dbReference type="NCBI Taxonomy" id="131310"/>
    <lineage>
        <taxon>Eukaryota</taxon>
        <taxon>Metazoa</taxon>
        <taxon>Ecdysozoa</taxon>
        <taxon>Nematoda</taxon>
        <taxon>Chromadorea</taxon>
        <taxon>Rhabditida</taxon>
        <taxon>Tylenchina</taxon>
        <taxon>Panagrolaimomorpha</taxon>
        <taxon>Strongyloidoidea</taxon>
        <taxon>Strongyloididae</taxon>
        <taxon>Parastrongyloides</taxon>
    </lineage>
</organism>
<feature type="coiled-coil region" evidence="2">
    <location>
        <begin position="227"/>
        <end position="268"/>
    </location>
</feature>
<feature type="region of interest" description="Disordered" evidence="3">
    <location>
        <begin position="475"/>
        <end position="495"/>
    </location>
</feature>
<feature type="compositionally biased region" description="Polar residues" evidence="3">
    <location>
        <begin position="403"/>
        <end position="432"/>
    </location>
</feature>
<dbReference type="PANTHER" id="PTHR23166">
    <property type="entry name" value="FILAMIN/GPBP-INTERACTING PROTEIN"/>
    <property type="match status" value="1"/>
</dbReference>